<keyword evidence="1" id="KW-0472">Membrane</keyword>
<dbReference type="Pfam" id="PF06966">
    <property type="entry name" value="DUF1295"/>
    <property type="match status" value="1"/>
</dbReference>
<dbReference type="AlphaFoldDB" id="A0AAE9ZWT4"/>
<protein>
    <submittedName>
        <fullName evidence="2">Photosystem I reaction center subunit XII</fullName>
    </submittedName>
</protein>
<dbReference type="KEGG" id="slom:PXH66_16570"/>
<dbReference type="EMBL" id="CP119075">
    <property type="protein sequence ID" value="WED63953.1"/>
    <property type="molecule type" value="Genomic_DNA"/>
</dbReference>
<dbReference type="Gene3D" id="1.20.120.1630">
    <property type="match status" value="1"/>
</dbReference>
<name>A0AAE9ZWT4_9BACT</name>
<proteinExistence type="predicted"/>
<dbReference type="PROSITE" id="PS50244">
    <property type="entry name" value="S5A_REDUCTASE"/>
    <property type="match status" value="1"/>
</dbReference>
<accession>A0AAE9ZWT4</accession>
<dbReference type="Proteomes" id="UP001218638">
    <property type="component" value="Chromosome"/>
</dbReference>
<feature type="transmembrane region" description="Helical" evidence="1">
    <location>
        <begin position="183"/>
        <end position="202"/>
    </location>
</feature>
<dbReference type="InterPro" id="IPR010721">
    <property type="entry name" value="UstE-like"/>
</dbReference>
<feature type="transmembrane region" description="Helical" evidence="1">
    <location>
        <begin position="133"/>
        <end position="152"/>
    </location>
</feature>
<feature type="transmembrane region" description="Helical" evidence="1">
    <location>
        <begin position="101"/>
        <end position="121"/>
    </location>
</feature>
<sequence>MLTATVALMTVFALAYLVARRIDNYGIVDFVWAYCFTGVAWFYALSGSGWSSRALVIAALASIWSIRLGSHLYRRVMGHHPQEDSRYGQLREDWQANFGPMMFGFFQLQAVSIVILSAPFLFPTRNAFPGFNLWEIIGTAVCFLALVGETVADGQLAAFRRNPNNEGQVCDVGLWRYSRHPNYFFEWCIWVGFCLFACGSAWGWLSVIAPAAILHLLLNVTGVPMAEASSLKSKGDAFRAYQRTTNAFFPGPPRRPTP</sequence>
<gene>
    <name evidence="2" type="ORF">PXH66_16570</name>
</gene>
<dbReference type="GO" id="GO:0009522">
    <property type="term" value="C:photosystem I"/>
    <property type="evidence" value="ECO:0007669"/>
    <property type="project" value="UniProtKB-KW"/>
</dbReference>
<dbReference type="GO" id="GO:0015979">
    <property type="term" value="P:photosynthesis"/>
    <property type="evidence" value="ECO:0007669"/>
    <property type="project" value="UniProtKB-KW"/>
</dbReference>
<keyword evidence="1" id="KW-0812">Transmembrane</keyword>
<organism evidence="2 3">
    <name type="scientific">Synoicihabitans lomoniglobus</name>
    <dbReference type="NCBI Taxonomy" id="2909285"/>
    <lineage>
        <taxon>Bacteria</taxon>
        <taxon>Pseudomonadati</taxon>
        <taxon>Verrucomicrobiota</taxon>
        <taxon>Opitutia</taxon>
        <taxon>Opitutales</taxon>
        <taxon>Opitutaceae</taxon>
        <taxon>Synoicihabitans</taxon>
    </lineage>
</organism>
<dbReference type="PANTHER" id="PTHR32251">
    <property type="entry name" value="3-OXO-5-ALPHA-STEROID 4-DEHYDROGENASE"/>
    <property type="match status" value="1"/>
</dbReference>
<reference evidence="2" key="1">
    <citation type="submission" date="2023-03" db="EMBL/GenBank/DDBJ databases">
        <title>Lomoglobus Profundus gen. nov., sp. nov., a novel member of the phylum Verrucomicrobia, isolated from deep-marine sediment of South China Sea.</title>
        <authorList>
            <person name="Ahmad T."/>
            <person name="Ishaq S.E."/>
            <person name="Wang F."/>
        </authorList>
    </citation>
    <scope>NUCLEOTIDE SEQUENCE</scope>
    <source>
        <strain evidence="2">LMO-M01</strain>
    </source>
</reference>
<dbReference type="RefSeq" id="WP_330932080.1">
    <property type="nucleotide sequence ID" value="NZ_CP119075.1"/>
</dbReference>
<evidence type="ECO:0000313" key="3">
    <source>
        <dbReference type="Proteomes" id="UP001218638"/>
    </source>
</evidence>
<dbReference type="PANTHER" id="PTHR32251:SF17">
    <property type="entry name" value="STEROID 5-ALPHA REDUCTASE C-TERMINAL DOMAIN-CONTAINING PROTEIN"/>
    <property type="match status" value="1"/>
</dbReference>
<keyword evidence="3" id="KW-1185">Reference proteome</keyword>
<evidence type="ECO:0000256" key="1">
    <source>
        <dbReference type="SAM" id="Phobius"/>
    </source>
</evidence>
<evidence type="ECO:0000313" key="2">
    <source>
        <dbReference type="EMBL" id="WED63953.1"/>
    </source>
</evidence>
<keyword evidence="1" id="KW-1133">Transmembrane helix</keyword>